<dbReference type="EMBL" id="CAKLPZ010000001">
    <property type="protein sequence ID" value="CAH0999696.1"/>
    <property type="molecule type" value="Genomic_DNA"/>
</dbReference>
<keyword evidence="2" id="KW-1185">Reference proteome</keyword>
<dbReference type="PANTHER" id="PTHR41913:SF1">
    <property type="entry name" value="DUF1684 DOMAIN-CONTAINING PROTEIN"/>
    <property type="match status" value="1"/>
</dbReference>
<gene>
    <name evidence="1" type="ORF">LEM8419_00996</name>
</gene>
<dbReference type="Pfam" id="PF07920">
    <property type="entry name" value="DUF1684"/>
    <property type="match status" value="1"/>
</dbReference>
<evidence type="ECO:0000313" key="1">
    <source>
        <dbReference type="EMBL" id="CAH0999696.1"/>
    </source>
</evidence>
<accession>A0ABN8F078</accession>
<dbReference type="InterPro" id="IPR012467">
    <property type="entry name" value="DUF1684"/>
</dbReference>
<sequence>MHAIPTLRTAARARYSLPVTLLVLLLVCSCASRRPFIADSVNAQADQETAVADAAAFQADLSETYLDPERTILSESKLARLQALGGLNFYPIDPAYVVVADFTRYSEPEIIEMKTSSARLAEFRVYGRATFELQGEELALDVYETTNPNVPEEYAGLLFLPFRDATSGKETYGGGRYIDLPSPEGDELLIDFNQAYQPYCAYSDGFSCPVPPAQNDMTVAIRAGVRTTELGD</sequence>
<reference evidence="1" key="1">
    <citation type="submission" date="2021-12" db="EMBL/GenBank/DDBJ databases">
        <authorList>
            <person name="Rodrigo-Torres L."/>
            <person name="Arahal R. D."/>
            <person name="Lucena T."/>
        </authorList>
    </citation>
    <scope>NUCLEOTIDE SEQUENCE</scope>
    <source>
        <strain evidence="1">CECT 8419</strain>
    </source>
</reference>
<dbReference type="RefSeq" id="WP_238749905.1">
    <property type="nucleotide sequence ID" value="NZ_CAKLPZ010000001.1"/>
</dbReference>
<evidence type="ECO:0000313" key="2">
    <source>
        <dbReference type="Proteomes" id="UP000837803"/>
    </source>
</evidence>
<proteinExistence type="predicted"/>
<evidence type="ECO:0008006" key="3">
    <source>
        <dbReference type="Google" id="ProtNLM"/>
    </source>
</evidence>
<dbReference type="PANTHER" id="PTHR41913">
    <property type="entry name" value="DUF1684 DOMAIN-CONTAINING PROTEIN"/>
    <property type="match status" value="1"/>
</dbReference>
<protein>
    <recommendedName>
        <fullName evidence="3">DUF1684 domain-containing protein</fullName>
    </recommendedName>
</protein>
<organism evidence="1 2">
    <name type="scientific">Neolewinella maritima</name>
    <dbReference type="NCBI Taxonomy" id="1383882"/>
    <lineage>
        <taxon>Bacteria</taxon>
        <taxon>Pseudomonadati</taxon>
        <taxon>Bacteroidota</taxon>
        <taxon>Saprospiria</taxon>
        <taxon>Saprospirales</taxon>
        <taxon>Lewinellaceae</taxon>
        <taxon>Neolewinella</taxon>
    </lineage>
</organism>
<name>A0ABN8F078_9BACT</name>
<dbReference type="Proteomes" id="UP000837803">
    <property type="component" value="Unassembled WGS sequence"/>
</dbReference>
<comment type="caution">
    <text evidence="1">The sequence shown here is derived from an EMBL/GenBank/DDBJ whole genome shotgun (WGS) entry which is preliminary data.</text>
</comment>